<gene>
    <name evidence="1" type="ORF">CYR32_20570</name>
</gene>
<dbReference type="RefSeq" id="WP_101826951.1">
    <property type="nucleotide sequence ID" value="NZ_PJZH01000046.1"/>
</dbReference>
<dbReference type="EMBL" id="PJZH01000046">
    <property type="protein sequence ID" value="PLR29501.1"/>
    <property type="molecule type" value="Genomic_DNA"/>
</dbReference>
<dbReference type="OrthoDB" id="8778495at2"/>
<comment type="caution">
    <text evidence="1">The sequence shown here is derived from an EMBL/GenBank/DDBJ whole genome shotgun (WGS) entry which is preliminary data.</text>
</comment>
<accession>A0A2N5DT49</accession>
<evidence type="ECO:0008006" key="3">
    <source>
        <dbReference type="Google" id="ProtNLM"/>
    </source>
</evidence>
<dbReference type="AlphaFoldDB" id="A0A2N5DT49"/>
<dbReference type="Proteomes" id="UP000234503">
    <property type="component" value="Unassembled WGS sequence"/>
</dbReference>
<protein>
    <recommendedName>
        <fullName evidence="3">Type II toxin-antitoxin system HicA family toxin</fullName>
    </recommendedName>
</protein>
<sequence length="79" mass="9026">MRTHPNKHIQAAIAYALSRGWRFREGNGHAFGRLYCGTPHHGEHRMSVWSTPAVPERHARQIRRKVDDCPLAGSRSTHC</sequence>
<keyword evidence="2" id="KW-1185">Reference proteome</keyword>
<proteinExistence type="predicted"/>
<reference evidence="1 2" key="1">
    <citation type="submission" date="2017-12" db="EMBL/GenBank/DDBJ databases">
        <title>Characterization of six clinical isolates of Enterochimera gen. nov., a novel genus of the Yersiniaciae family and the three species Enterochimera arupensis sp. nov., Enterochimera coloradensis sp. nov, and Enterochimera californica sp. nov.</title>
        <authorList>
            <person name="Rossi A."/>
            <person name="Fisher M."/>
        </authorList>
    </citation>
    <scope>NUCLEOTIDE SEQUENCE [LARGE SCALE GENOMIC DNA]</scope>
    <source>
        <strain evidence="2">2016-Iso4</strain>
    </source>
</reference>
<name>A0A2N5DT49_9GAMM</name>
<evidence type="ECO:0000313" key="1">
    <source>
        <dbReference type="EMBL" id="PLR29501.1"/>
    </source>
</evidence>
<evidence type="ECO:0000313" key="2">
    <source>
        <dbReference type="Proteomes" id="UP000234503"/>
    </source>
</evidence>
<organism evidence="1 2">
    <name type="scientific">Chimaeribacter coloradensis</name>
    <dbReference type="NCBI Taxonomy" id="2060068"/>
    <lineage>
        <taxon>Bacteria</taxon>
        <taxon>Pseudomonadati</taxon>
        <taxon>Pseudomonadota</taxon>
        <taxon>Gammaproteobacteria</taxon>
        <taxon>Enterobacterales</taxon>
        <taxon>Yersiniaceae</taxon>
        <taxon>Chimaeribacter</taxon>
    </lineage>
</organism>